<dbReference type="InterPro" id="IPR006710">
    <property type="entry name" value="Glyco_hydro_43"/>
</dbReference>
<evidence type="ECO:0000256" key="7">
    <source>
        <dbReference type="SAM" id="SignalP"/>
    </source>
</evidence>
<feature type="signal peptide" evidence="7">
    <location>
        <begin position="1"/>
        <end position="28"/>
    </location>
</feature>
<evidence type="ECO:0000256" key="2">
    <source>
        <dbReference type="ARBA" id="ARBA00009865"/>
    </source>
</evidence>
<name>A0A1H6V5S6_9MICO</name>
<dbReference type="InterPro" id="IPR046780">
    <property type="entry name" value="aBig_2"/>
</dbReference>
<evidence type="ECO:0000256" key="5">
    <source>
        <dbReference type="PIRSR" id="PIRSR606710-1"/>
    </source>
</evidence>
<dbReference type="InterPro" id="IPR023296">
    <property type="entry name" value="Glyco_hydro_beta-prop_sf"/>
</dbReference>
<dbReference type="AlphaFoldDB" id="A0A1H6V5S6"/>
<dbReference type="Gene3D" id="2.60.120.200">
    <property type="match status" value="1"/>
</dbReference>
<feature type="active site" description="Proton acceptor" evidence="5">
    <location>
        <position position="52"/>
    </location>
</feature>
<dbReference type="InterPro" id="IPR050727">
    <property type="entry name" value="GH43_arabinanases"/>
</dbReference>
<evidence type="ECO:0000256" key="4">
    <source>
        <dbReference type="ARBA" id="ARBA00023295"/>
    </source>
</evidence>
<dbReference type="SUPFAM" id="SSF49899">
    <property type="entry name" value="Concanavalin A-like lectins/glucanases"/>
    <property type="match status" value="1"/>
</dbReference>
<dbReference type="Gene3D" id="2.115.10.20">
    <property type="entry name" value="Glycosyl hydrolase domain, family 43"/>
    <property type="match status" value="1"/>
</dbReference>
<evidence type="ECO:0000256" key="1">
    <source>
        <dbReference type="ARBA" id="ARBA00004834"/>
    </source>
</evidence>
<gene>
    <name evidence="10" type="ORF">SAMN05421637_0638</name>
</gene>
<dbReference type="RefSeq" id="WP_052405546.1">
    <property type="nucleotide sequence ID" value="NZ_BBLU01000002.1"/>
</dbReference>
<protein>
    <submittedName>
        <fullName evidence="10">Arabinan endo-1,5-alpha-L-arabinosidase</fullName>
    </submittedName>
</protein>
<dbReference type="Pfam" id="PF04616">
    <property type="entry name" value="Glyco_hydro_43"/>
    <property type="match status" value="1"/>
</dbReference>
<keyword evidence="4" id="KW-0326">Glycosidase</keyword>
<dbReference type="eggNOG" id="COG3507">
    <property type="taxonomic scope" value="Bacteria"/>
</dbReference>
<keyword evidence="3" id="KW-0378">Hydrolase</keyword>
<dbReference type="OrthoDB" id="9801455at2"/>
<dbReference type="PANTHER" id="PTHR43301">
    <property type="entry name" value="ARABINAN ENDO-1,5-ALPHA-L-ARABINOSIDASE"/>
    <property type="match status" value="1"/>
</dbReference>
<dbReference type="GO" id="GO:0004553">
    <property type="term" value="F:hydrolase activity, hydrolyzing O-glycosyl compounds"/>
    <property type="evidence" value="ECO:0007669"/>
    <property type="project" value="InterPro"/>
</dbReference>
<keyword evidence="7" id="KW-0732">Signal</keyword>
<dbReference type="Pfam" id="PF20578">
    <property type="entry name" value="aBig_2"/>
    <property type="match status" value="1"/>
</dbReference>
<feature type="domain" description="Atrophied bacterial Ig" evidence="9">
    <location>
        <begin position="503"/>
        <end position="584"/>
    </location>
</feature>
<dbReference type="Gene3D" id="2.40.128.10">
    <property type="match status" value="1"/>
</dbReference>
<dbReference type="Proteomes" id="UP000183315">
    <property type="component" value="Unassembled WGS sequence"/>
</dbReference>
<comment type="similarity">
    <text evidence="2">Belongs to the glycosyl hydrolase 43 family.</text>
</comment>
<feature type="domain" description="Extracellular endo-alpha-(1-&gt;5)-L-arabinanase C-terminal" evidence="8">
    <location>
        <begin position="387"/>
        <end position="490"/>
    </location>
</feature>
<dbReference type="InterPro" id="IPR013320">
    <property type="entry name" value="ConA-like_dom_sf"/>
</dbReference>
<dbReference type="CDD" id="cd18832">
    <property type="entry name" value="GH43_GsAbnA-like"/>
    <property type="match status" value="1"/>
</dbReference>
<dbReference type="EMBL" id="FNZI01000001">
    <property type="protein sequence ID" value="SEI98294.1"/>
    <property type="molecule type" value="Genomic_DNA"/>
</dbReference>
<evidence type="ECO:0000259" key="8">
    <source>
        <dbReference type="Pfam" id="PF16369"/>
    </source>
</evidence>
<feature type="active site" description="Proton donor" evidence="5">
    <location>
        <position position="242"/>
    </location>
</feature>
<dbReference type="GO" id="GO:0005975">
    <property type="term" value="P:carbohydrate metabolic process"/>
    <property type="evidence" value="ECO:0007669"/>
    <property type="project" value="InterPro"/>
</dbReference>
<evidence type="ECO:0000256" key="6">
    <source>
        <dbReference type="PIRSR" id="PIRSR606710-2"/>
    </source>
</evidence>
<comment type="pathway">
    <text evidence="1">Glycan metabolism; L-arabinan degradation.</text>
</comment>
<dbReference type="InterPro" id="IPR032291">
    <property type="entry name" value="Abn2_C"/>
</dbReference>
<dbReference type="PANTHER" id="PTHR43301:SF3">
    <property type="entry name" value="ARABINAN ENDO-1,5-ALPHA-L-ARABINOSIDASE A-RELATED"/>
    <property type="match status" value="1"/>
</dbReference>
<dbReference type="Pfam" id="PF16369">
    <property type="entry name" value="GH43_C"/>
    <property type="match status" value="1"/>
</dbReference>
<feature type="chain" id="PRO_5010303825" evidence="7">
    <location>
        <begin position="29"/>
        <end position="793"/>
    </location>
</feature>
<dbReference type="STRING" id="1043493.SAMN05421637_0638"/>
<reference evidence="11" key="1">
    <citation type="submission" date="2016-10" db="EMBL/GenBank/DDBJ databases">
        <authorList>
            <person name="Varghese N."/>
        </authorList>
    </citation>
    <scope>NUCLEOTIDE SEQUENCE [LARGE SCALE GENOMIC DNA]</scope>
    <source>
        <strain evidence="11">DSM 24868</strain>
    </source>
</reference>
<proteinExistence type="inferred from homology"/>
<sequence>MALSRSTRLAFGAAAATASLAIAAPAWAAVATGKPDPSAAPAPTFSEVTVHDPSVVTSGDEIWVFGSHAASAYTTDLMSWTQHSVDLSQDPDSPLFEDIYAELAETFEWAQTSTLWAADVIQLADGKYYMYYNACKGDSPRSALGVAVADEVDGPYEDLGILLKSGMWDEESENPGEIYDATVHPNAVDPDVFFDAEGGLWMVYGSYSGGIFILEMDPETGKPLHGQGYGQHLVGGNHARIEAPTIRYDEETGYYYLFLSYGGLGADGGYEVRVARSESPDGPYVDANGHDMSTVKGAEGTLFDDDSIEPYGVKIMDGYLFTREVGDPGTGSGSGYVSPGHTSWYDDPDTGDSYIVFHSRFPDTGEVHNVRVQRMYMNENGWPVVSPQRYAGETDRKVKRDEVVGTWQIVDLGTEISAEPALPVDVTLTKNGKLTGGLTGTWKLTGHDTAELRTSDGTYDGVFAPVWDPDLEEWTVGLTVQDAHGVSLWGRQVETLAPQAAVDAVVADLDLGDTSAVVADLDLPTTGTSGTAISWESSDPAHLSTTGDVTRPAQGEDDATVALTATIVNGSASATVTFTVVVKARPAAAQVGAWSFEETLQDDEGALAAPTVTGDRIDNTGGAISYVADGVSGSALHLDGTAGVRLPDGLIQGDTYSVSMWLRPTAFTPYTTAFFAASSGLEFLSVVPQGWNGETMLWSNSNGTWYDGFTGELIPANEWTHLAFTVDAGEVTLYVDGVDVGANSAFNDVLTSPTAVFALGVNWWDTPFQGDIDELLLSTAVLTPEEVEALAQG</sequence>
<dbReference type="Pfam" id="PF13385">
    <property type="entry name" value="Laminin_G_3"/>
    <property type="match status" value="1"/>
</dbReference>
<organism evidence="10 11">
    <name type="scientific">Demequina mangrovi</name>
    <dbReference type="NCBI Taxonomy" id="1043493"/>
    <lineage>
        <taxon>Bacteria</taxon>
        <taxon>Bacillati</taxon>
        <taxon>Actinomycetota</taxon>
        <taxon>Actinomycetes</taxon>
        <taxon>Micrococcales</taxon>
        <taxon>Demequinaceae</taxon>
        <taxon>Demequina</taxon>
    </lineage>
</organism>
<keyword evidence="11" id="KW-1185">Reference proteome</keyword>
<accession>A0A1H6V5S6</accession>
<evidence type="ECO:0000313" key="11">
    <source>
        <dbReference type="Proteomes" id="UP000183315"/>
    </source>
</evidence>
<evidence type="ECO:0000256" key="3">
    <source>
        <dbReference type="ARBA" id="ARBA00022801"/>
    </source>
</evidence>
<evidence type="ECO:0000259" key="9">
    <source>
        <dbReference type="Pfam" id="PF20578"/>
    </source>
</evidence>
<evidence type="ECO:0000313" key="10">
    <source>
        <dbReference type="EMBL" id="SEI98294.1"/>
    </source>
</evidence>
<feature type="site" description="Important for catalytic activity, responsible for pKa modulation of the active site Glu and correct orientation of both the proton donor and substrate" evidence="6">
    <location>
        <position position="189"/>
    </location>
</feature>
<dbReference type="SUPFAM" id="SSF75005">
    <property type="entry name" value="Arabinanase/levansucrase/invertase"/>
    <property type="match status" value="1"/>
</dbReference>